<name>A0A0B7F9H8_THACB</name>
<accession>A0A0B7F9H8</accession>
<dbReference type="Proteomes" id="UP000059188">
    <property type="component" value="Unassembled WGS sequence"/>
</dbReference>
<gene>
    <name evidence="3" type="ORF">RSOLAG1IB_06404</name>
</gene>
<keyword evidence="4" id="KW-1185">Reference proteome</keyword>
<reference evidence="3 4" key="1">
    <citation type="submission" date="2014-11" db="EMBL/GenBank/DDBJ databases">
        <authorList>
            <person name="Wibberg Daniel"/>
        </authorList>
    </citation>
    <scope>NUCLEOTIDE SEQUENCE [LARGE SCALE GENOMIC DNA]</scope>
    <source>
        <strain evidence="3">Rhizoctonia solani AG1-IB 7/3/14</strain>
    </source>
</reference>
<dbReference type="EC" id="3.1.27.1" evidence="3"/>
<organism evidence="3 4">
    <name type="scientific">Thanatephorus cucumeris (strain AG1-IB / isolate 7/3/14)</name>
    <name type="common">Lettuce bottom rot fungus</name>
    <name type="synonym">Rhizoctonia solani</name>
    <dbReference type="NCBI Taxonomy" id="1108050"/>
    <lineage>
        <taxon>Eukaryota</taxon>
        <taxon>Fungi</taxon>
        <taxon>Dikarya</taxon>
        <taxon>Basidiomycota</taxon>
        <taxon>Agaricomycotina</taxon>
        <taxon>Agaricomycetes</taxon>
        <taxon>Cantharellales</taxon>
        <taxon>Ceratobasidiaceae</taxon>
        <taxon>Rhizoctonia</taxon>
        <taxon>Rhizoctonia solani AG-1</taxon>
    </lineage>
</organism>
<dbReference type="Gene3D" id="3.90.730.10">
    <property type="entry name" value="Ribonuclease T2-like"/>
    <property type="match status" value="1"/>
</dbReference>
<dbReference type="GO" id="GO:0003723">
    <property type="term" value="F:RNA binding"/>
    <property type="evidence" value="ECO:0007669"/>
    <property type="project" value="InterPro"/>
</dbReference>
<evidence type="ECO:0000256" key="2">
    <source>
        <dbReference type="SAM" id="SignalP"/>
    </source>
</evidence>
<dbReference type="AlphaFoldDB" id="A0A0B7F9H8"/>
<feature type="compositionally biased region" description="Basic and acidic residues" evidence="1">
    <location>
        <begin position="232"/>
        <end position="256"/>
    </location>
</feature>
<keyword evidence="3" id="KW-0378">Hydrolase</keyword>
<dbReference type="GO" id="GO:0016787">
    <property type="term" value="F:hydrolase activity"/>
    <property type="evidence" value="ECO:0007669"/>
    <property type="project" value="UniProtKB-KW"/>
</dbReference>
<feature type="chain" id="PRO_5002114025" evidence="2">
    <location>
        <begin position="19"/>
        <end position="256"/>
    </location>
</feature>
<dbReference type="GO" id="GO:0033897">
    <property type="term" value="F:ribonuclease T2 activity"/>
    <property type="evidence" value="ECO:0007669"/>
    <property type="project" value="InterPro"/>
</dbReference>
<protein>
    <submittedName>
        <fullName evidence="3">Ribonuclease T2, putative</fullName>
        <ecNumber evidence="3">3.1.27.1</ecNumber>
    </submittedName>
</protein>
<evidence type="ECO:0000313" key="3">
    <source>
        <dbReference type="EMBL" id="CEL53549.1"/>
    </source>
</evidence>
<dbReference type="OrthoDB" id="3146605at2759"/>
<feature type="signal peptide" evidence="2">
    <location>
        <begin position="1"/>
        <end position="18"/>
    </location>
</feature>
<proteinExistence type="predicted"/>
<evidence type="ECO:0000313" key="4">
    <source>
        <dbReference type="Proteomes" id="UP000059188"/>
    </source>
</evidence>
<evidence type="ECO:0000256" key="1">
    <source>
        <dbReference type="SAM" id="MobiDB-lite"/>
    </source>
</evidence>
<dbReference type="InterPro" id="IPR036430">
    <property type="entry name" value="RNase_T2-like_sf"/>
</dbReference>
<feature type="region of interest" description="Disordered" evidence="1">
    <location>
        <begin position="213"/>
        <end position="256"/>
    </location>
</feature>
<dbReference type="EMBL" id="LN679112">
    <property type="protein sequence ID" value="CEL53549.1"/>
    <property type="molecule type" value="Genomic_DNA"/>
</dbReference>
<keyword evidence="2" id="KW-0732">Signal</keyword>
<sequence length="256" mass="28995">MYVSLCAIFLGLVGIAKAVVSCPEDAPLSCSESSKAVDSCCAFSPGILELLQVWNKERQQWIIQEIRTLSCDNRTSYSSCGPSYLPEKILGLVEGYVRHREPMTNVSRTLGWGGISSDASDDDVARIWARQWEQTGSCISTFQSKCFDKNMPPGEEDAWNDPGPALFVQMMHLLQRNLARADPPGLNELPQKWHYLHSYGSPHLGNFVEEPNMTAKAKDQQQRVGTLSFFAQRERRRADDEESRERDHSRWSHEEL</sequence>